<keyword evidence="13 22" id="KW-0326">Glycosidase</keyword>
<evidence type="ECO:0000259" key="21">
    <source>
        <dbReference type="PROSITE" id="PS51762"/>
    </source>
</evidence>
<feature type="compositionally biased region" description="Polar residues" evidence="19">
    <location>
        <begin position="310"/>
        <end position="319"/>
    </location>
</feature>
<keyword evidence="23" id="KW-1185">Reference proteome</keyword>
<evidence type="ECO:0000256" key="7">
    <source>
        <dbReference type="ARBA" id="ARBA00022729"/>
    </source>
</evidence>
<comment type="subcellular location">
    <subcellularLocation>
        <location evidence="2">Cell envelope</location>
    </subcellularLocation>
    <subcellularLocation>
        <location evidence="3">Membrane</location>
        <topology evidence="3">Lipid-anchor</topology>
        <topology evidence="3">GPI-anchor</topology>
    </subcellularLocation>
</comment>
<reference evidence="22 23" key="1">
    <citation type="journal article" date="2013" name="PLoS Genet.">
        <title>The genome and development-dependent transcriptomes of Pyronema confluens: a window into fungal evolution.</title>
        <authorList>
            <person name="Traeger S."/>
            <person name="Altegoer F."/>
            <person name="Freitag M."/>
            <person name="Gabaldon T."/>
            <person name="Kempken F."/>
            <person name="Kumar A."/>
            <person name="Marcet-Houben M."/>
            <person name="Poggeler S."/>
            <person name="Stajich J.E."/>
            <person name="Nowrousian M."/>
        </authorList>
    </citation>
    <scope>NUCLEOTIDE SEQUENCE [LARGE SCALE GENOMIC DNA]</scope>
    <source>
        <strain evidence="23">CBS 100304</strain>
        <tissue evidence="22">Vegetative mycelium</tissue>
    </source>
</reference>
<evidence type="ECO:0000313" key="22">
    <source>
        <dbReference type="EMBL" id="CCX30467.1"/>
    </source>
</evidence>
<name>U4LFZ9_PYROM</name>
<keyword evidence="14" id="KW-0961">Cell wall biogenesis/degradation</keyword>
<dbReference type="PIRSF" id="PIRSF037299">
    <property type="entry name" value="Glycosidase_CRH1_prd"/>
    <property type="match status" value="1"/>
</dbReference>
<keyword evidence="10 18" id="KW-1015">Disulfide bond</keyword>
<dbReference type="AlphaFoldDB" id="U4LFZ9"/>
<evidence type="ECO:0000256" key="3">
    <source>
        <dbReference type="ARBA" id="ARBA00004589"/>
    </source>
</evidence>
<evidence type="ECO:0000256" key="4">
    <source>
        <dbReference type="ARBA" id="ARBA00022622"/>
    </source>
</evidence>
<dbReference type="EC" id="3.2.-.-" evidence="16"/>
<feature type="chain" id="PRO_5004651973" description="Crh-like protein" evidence="20">
    <location>
        <begin position="21"/>
        <end position="402"/>
    </location>
</feature>
<feature type="compositionally biased region" description="Basic and acidic residues" evidence="19">
    <location>
        <begin position="325"/>
        <end position="336"/>
    </location>
</feature>
<evidence type="ECO:0000256" key="19">
    <source>
        <dbReference type="SAM" id="MobiDB-lite"/>
    </source>
</evidence>
<keyword evidence="9 16" id="KW-0472">Membrane</keyword>
<evidence type="ECO:0000256" key="8">
    <source>
        <dbReference type="ARBA" id="ARBA00022801"/>
    </source>
</evidence>
<comment type="similarity">
    <text evidence="15">Belongs to the glycosyl hydrolase 16 family. CRH1 subfamily.</text>
</comment>
<evidence type="ECO:0000256" key="1">
    <source>
        <dbReference type="ARBA" id="ARBA00000822"/>
    </source>
</evidence>
<evidence type="ECO:0000256" key="10">
    <source>
        <dbReference type="ARBA" id="ARBA00023157"/>
    </source>
</evidence>
<dbReference type="CDD" id="cd02183">
    <property type="entry name" value="GH16_fungal_CRH1_transglycosylase"/>
    <property type="match status" value="1"/>
</dbReference>
<keyword evidence="11" id="KW-0325">Glycoprotein</keyword>
<dbReference type="InterPro" id="IPR017168">
    <property type="entry name" value="CHR-like"/>
</dbReference>
<keyword evidence="6" id="KW-0808">Transferase</keyword>
<dbReference type="GO" id="GO:0098552">
    <property type="term" value="C:side of membrane"/>
    <property type="evidence" value="ECO:0007669"/>
    <property type="project" value="UniProtKB-KW"/>
</dbReference>
<feature type="domain" description="GH16" evidence="21">
    <location>
        <begin position="21"/>
        <end position="230"/>
    </location>
</feature>
<dbReference type="STRING" id="1076935.U4LFZ9"/>
<proteinExistence type="inferred from homology"/>
<feature type="signal peptide" evidence="20">
    <location>
        <begin position="1"/>
        <end position="20"/>
    </location>
</feature>
<dbReference type="OrthoDB" id="4781at2759"/>
<dbReference type="GO" id="GO:0016757">
    <property type="term" value="F:glycosyltransferase activity"/>
    <property type="evidence" value="ECO:0007669"/>
    <property type="project" value="UniProtKB-KW"/>
</dbReference>
<evidence type="ECO:0000256" key="14">
    <source>
        <dbReference type="ARBA" id="ARBA00023316"/>
    </source>
</evidence>
<feature type="disulfide bond" evidence="18">
    <location>
        <begin position="26"/>
        <end position="33"/>
    </location>
</feature>
<dbReference type="InterPro" id="IPR050546">
    <property type="entry name" value="Glycosyl_Hydrlase_16"/>
</dbReference>
<dbReference type="PROSITE" id="PS51762">
    <property type="entry name" value="GH16_2"/>
    <property type="match status" value="1"/>
</dbReference>
<feature type="active site" description="Nucleophile" evidence="17">
    <location>
        <position position="122"/>
    </location>
</feature>
<protein>
    <recommendedName>
        <fullName evidence="16">Crh-like protein</fullName>
        <ecNumber evidence="16">3.2.-.-</ecNumber>
    </recommendedName>
</protein>
<dbReference type="Gene3D" id="2.60.120.200">
    <property type="match status" value="1"/>
</dbReference>
<keyword evidence="12" id="KW-0449">Lipoprotein</keyword>
<evidence type="ECO:0000256" key="18">
    <source>
        <dbReference type="PIRSR" id="PIRSR037299-2"/>
    </source>
</evidence>
<evidence type="ECO:0000256" key="5">
    <source>
        <dbReference type="ARBA" id="ARBA00022676"/>
    </source>
</evidence>
<dbReference type="eggNOG" id="ENOG502QVQI">
    <property type="taxonomic scope" value="Eukaryota"/>
</dbReference>
<dbReference type="GO" id="GO:0009277">
    <property type="term" value="C:fungal-type cell wall"/>
    <property type="evidence" value="ECO:0007669"/>
    <property type="project" value="TreeGrafter"/>
</dbReference>
<keyword evidence="7 20" id="KW-0732">Signal</keyword>
<evidence type="ECO:0000313" key="23">
    <source>
        <dbReference type="Proteomes" id="UP000018144"/>
    </source>
</evidence>
<accession>U4LFZ9</accession>
<dbReference type="GO" id="GO:0031505">
    <property type="term" value="P:fungal-type cell wall organization"/>
    <property type="evidence" value="ECO:0007669"/>
    <property type="project" value="TreeGrafter"/>
</dbReference>
<dbReference type="GO" id="GO:0008843">
    <property type="term" value="F:endochitinase activity"/>
    <property type="evidence" value="ECO:0007669"/>
    <property type="project" value="UniProtKB-EC"/>
</dbReference>
<dbReference type="GO" id="GO:0005975">
    <property type="term" value="P:carbohydrate metabolic process"/>
    <property type="evidence" value="ECO:0007669"/>
    <property type="project" value="InterPro"/>
</dbReference>
<gene>
    <name evidence="22" type="ORF">PCON_08666</name>
</gene>
<dbReference type="PANTHER" id="PTHR10963">
    <property type="entry name" value="GLYCOSYL HYDROLASE-RELATED"/>
    <property type="match status" value="1"/>
</dbReference>
<evidence type="ECO:0000256" key="13">
    <source>
        <dbReference type="ARBA" id="ARBA00023295"/>
    </source>
</evidence>
<sequence length="402" mass="43212">MHANFFKLAAILATSSMALAQTWTHCNPMKKTCPDDPALAGTYDWLYGGPAPDFKVLAGKDVLKYNDPAAGGAIYRVEKRLDAPTIVSNFYIMWGRLDVTLKAAPGGGVVSSVVLQSDNLDEIDWEWVGSHMDEAQSNYFGKGNTETYDRGGVHPCNATDFHTYSFDWTQEKLDWLIDGQVVRTLKPADVKGDFYPQTPMQVRIGSWAAGDEHNAKGTIEWSGGPINYAAGPYDMIVKEIKVIDYSNGTAYRYSDQTGSWKSIEAVGGTVGAGPQTGKGHQTGIVDPSAEVETFDPSSSAAKSKTGLLIPTTSDGSQALETGEPNQRDRDKSKDPADPLEFTPSPTSPSSPPTSGFKGEMKTSGYPTASETTVPLVVSSDARRIGSGLPLVGVAWLVIGWLL</sequence>
<evidence type="ECO:0000256" key="6">
    <source>
        <dbReference type="ARBA" id="ARBA00022679"/>
    </source>
</evidence>
<dbReference type="PANTHER" id="PTHR10963:SF68">
    <property type="entry name" value="GLYCOSIDASE CRH1-RELATED"/>
    <property type="match status" value="1"/>
</dbReference>
<evidence type="ECO:0000256" key="17">
    <source>
        <dbReference type="PIRSR" id="PIRSR037299-1"/>
    </source>
</evidence>
<organism evidence="22 23">
    <name type="scientific">Pyronema omphalodes (strain CBS 100304)</name>
    <name type="common">Pyronema confluens</name>
    <dbReference type="NCBI Taxonomy" id="1076935"/>
    <lineage>
        <taxon>Eukaryota</taxon>
        <taxon>Fungi</taxon>
        <taxon>Dikarya</taxon>
        <taxon>Ascomycota</taxon>
        <taxon>Pezizomycotina</taxon>
        <taxon>Pezizomycetes</taxon>
        <taxon>Pezizales</taxon>
        <taxon>Pyronemataceae</taxon>
        <taxon>Pyronema</taxon>
    </lineage>
</organism>
<dbReference type="OMA" id="GATEYCY"/>
<dbReference type="InterPro" id="IPR000757">
    <property type="entry name" value="Beta-glucanase-like"/>
</dbReference>
<dbReference type="Proteomes" id="UP000018144">
    <property type="component" value="Unassembled WGS sequence"/>
</dbReference>
<comment type="catalytic activity">
    <reaction evidence="1">
        <text>Random endo-hydrolysis of N-acetyl-beta-D-glucosaminide (1-&gt;4)-beta-linkages in chitin and chitodextrins.</text>
        <dbReference type="EC" id="3.2.1.14"/>
    </reaction>
</comment>
<keyword evidence="5" id="KW-0328">Glycosyltransferase</keyword>
<feature type="active site" description="Proton donor" evidence="17">
    <location>
        <position position="126"/>
    </location>
</feature>
<evidence type="ECO:0000256" key="12">
    <source>
        <dbReference type="ARBA" id="ARBA00023288"/>
    </source>
</evidence>
<keyword evidence="8 16" id="KW-0378">Hydrolase</keyword>
<evidence type="ECO:0000256" key="16">
    <source>
        <dbReference type="PIRNR" id="PIRNR037299"/>
    </source>
</evidence>
<evidence type="ECO:0000256" key="11">
    <source>
        <dbReference type="ARBA" id="ARBA00023180"/>
    </source>
</evidence>
<evidence type="ECO:0000256" key="20">
    <source>
        <dbReference type="SAM" id="SignalP"/>
    </source>
</evidence>
<evidence type="ECO:0000256" key="2">
    <source>
        <dbReference type="ARBA" id="ARBA00004196"/>
    </source>
</evidence>
<evidence type="ECO:0000256" key="9">
    <source>
        <dbReference type="ARBA" id="ARBA00023136"/>
    </source>
</evidence>
<evidence type="ECO:0000256" key="15">
    <source>
        <dbReference type="ARBA" id="ARBA00038074"/>
    </source>
</evidence>
<dbReference type="InterPro" id="IPR013320">
    <property type="entry name" value="ConA-like_dom_sf"/>
</dbReference>
<keyword evidence="4" id="KW-0336">GPI-anchor</keyword>
<dbReference type="Pfam" id="PF00722">
    <property type="entry name" value="Glyco_hydro_16"/>
    <property type="match status" value="1"/>
</dbReference>
<dbReference type="SUPFAM" id="SSF49899">
    <property type="entry name" value="Concanavalin A-like lectins/glucanases"/>
    <property type="match status" value="1"/>
</dbReference>
<dbReference type="EMBL" id="HF935441">
    <property type="protein sequence ID" value="CCX30467.1"/>
    <property type="molecule type" value="Genomic_DNA"/>
</dbReference>
<feature type="region of interest" description="Disordered" evidence="19">
    <location>
        <begin position="291"/>
        <end position="367"/>
    </location>
</feature>